<reference evidence="6 7" key="1">
    <citation type="journal article" date="2018" name="Elife">
        <title>Discovery and characterization of a prevalent human gut bacterial enzyme sufficient for the inactivation of a family of plant toxins.</title>
        <authorList>
            <person name="Koppel N."/>
            <person name="Bisanz J.E."/>
            <person name="Pandelia M.E."/>
            <person name="Turnbaugh P.J."/>
            <person name="Balskus E.P."/>
        </authorList>
    </citation>
    <scope>NUCLEOTIDE SEQUENCE [LARGE SCALE GENOMIC DNA]</scope>
    <source>
        <strain evidence="6 7">W1 BHI 6</strain>
    </source>
</reference>
<feature type="region of interest" description="Disordered" evidence="5">
    <location>
        <begin position="33"/>
        <end position="135"/>
    </location>
</feature>
<evidence type="ECO:0000256" key="3">
    <source>
        <dbReference type="ARBA" id="ARBA00023306"/>
    </source>
</evidence>
<dbReference type="AlphaFoldDB" id="A0A369MJJ7"/>
<comment type="function">
    <text evidence="4">Cell division protein that is part of the divisome complex and is recruited early to the Z-ring. Probably stimulates Z-ring formation, perhaps through the cross-linking of FtsZ protofilaments. Its function overlaps with FtsA.</text>
</comment>
<feature type="compositionally biased region" description="Acidic residues" evidence="5">
    <location>
        <begin position="33"/>
        <end position="60"/>
    </location>
</feature>
<feature type="compositionally biased region" description="Low complexity" evidence="5">
    <location>
        <begin position="76"/>
        <end position="96"/>
    </location>
</feature>
<name>A0A369MJJ7_EGGLN</name>
<proteinExistence type="predicted"/>
<dbReference type="PANTHER" id="PTHR35798:SF1">
    <property type="entry name" value="CELL DIVISION PROTEIN SEPF"/>
    <property type="match status" value="1"/>
</dbReference>
<dbReference type="InterPro" id="IPR038594">
    <property type="entry name" value="SepF-like_sf"/>
</dbReference>
<feature type="region of interest" description="Disordered" evidence="5">
    <location>
        <begin position="155"/>
        <end position="188"/>
    </location>
</feature>
<sequence length="315" mass="33113">MELPKIKKSEHGMLEGIKSKLGFADANPHYDDGYYDEGFDDYSEEYGEYGPDYNEDDFPADDAPGSRYEPYAPVTSRPARASHARSSARSSSVGSAKLVSIDDVRAHTQVPESLNRDPLPPRRVTSPSSGSYRGDRTMVEAAQPAPANTPIARAAAAANRERSESLNSLFTSTSDDAPSVSGPSGSGVAVQTATTASGATVATATATTAAFDPFDAYAGAGAVKHNPSRSVTVLKPASYAEVERIAKALKAGDVVVLALRNTPDNLSKRILDFSFGVSSALDASVDCVAEKVFVISRGAALTDAERMSLRGQGVL</sequence>
<dbReference type="Pfam" id="PF04472">
    <property type="entry name" value="SepF"/>
    <property type="match status" value="1"/>
</dbReference>
<accession>A0A369MJJ7</accession>
<evidence type="ECO:0000313" key="6">
    <source>
        <dbReference type="EMBL" id="RDB70873.1"/>
    </source>
</evidence>
<gene>
    <name evidence="6" type="ORF">C1875_06630</name>
</gene>
<dbReference type="Proteomes" id="UP000253970">
    <property type="component" value="Unassembled WGS sequence"/>
</dbReference>
<dbReference type="PANTHER" id="PTHR35798">
    <property type="entry name" value="CELL DIVISION PROTEIN SEPF"/>
    <property type="match status" value="1"/>
</dbReference>
<dbReference type="GO" id="GO:0000917">
    <property type="term" value="P:division septum assembly"/>
    <property type="evidence" value="ECO:0007669"/>
    <property type="project" value="UniProtKB-KW"/>
</dbReference>
<evidence type="ECO:0000256" key="5">
    <source>
        <dbReference type="SAM" id="MobiDB-lite"/>
    </source>
</evidence>
<evidence type="ECO:0000256" key="4">
    <source>
        <dbReference type="ARBA" id="ARBA00044936"/>
    </source>
</evidence>
<organism evidence="6 7">
    <name type="scientific">Eggerthella lenta</name>
    <name type="common">Eubacterium lentum</name>
    <dbReference type="NCBI Taxonomy" id="84112"/>
    <lineage>
        <taxon>Bacteria</taxon>
        <taxon>Bacillati</taxon>
        <taxon>Actinomycetota</taxon>
        <taxon>Coriobacteriia</taxon>
        <taxon>Eggerthellales</taxon>
        <taxon>Eggerthellaceae</taxon>
        <taxon>Eggerthella</taxon>
    </lineage>
</organism>
<comment type="caution">
    <text evidence="6">The sequence shown here is derived from an EMBL/GenBank/DDBJ whole genome shotgun (WGS) entry which is preliminary data.</text>
</comment>
<protein>
    <submittedName>
        <fullName evidence="6">Cell division protein SepF</fullName>
    </submittedName>
</protein>
<dbReference type="InterPro" id="IPR023052">
    <property type="entry name" value="Cell_div_SepF"/>
</dbReference>
<dbReference type="EMBL" id="PPTU01000008">
    <property type="protein sequence ID" value="RDB70873.1"/>
    <property type="molecule type" value="Genomic_DNA"/>
</dbReference>
<dbReference type="RefSeq" id="WP_114533633.1">
    <property type="nucleotide sequence ID" value="NZ_JAQDVM010000010.1"/>
</dbReference>
<evidence type="ECO:0000256" key="1">
    <source>
        <dbReference type="ARBA" id="ARBA00022618"/>
    </source>
</evidence>
<dbReference type="InterPro" id="IPR007561">
    <property type="entry name" value="Cell_div_SepF/SepF-rel"/>
</dbReference>
<evidence type="ECO:0000256" key="2">
    <source>
        <dbReference type="ARBA" id="ARBA00023210"/>
    </source>
</evidence>
<feature type="compositionally biased region" description="Low complexity" evidence="5">
    <location>
        <begin position="174"/>
        <end position="188"/>
    </location>
</feature>
<keyword evidence="2" id="KW-0717">Septation</keyword>
<dbReference type="Gene3D" id="3.30.110.150">
    <property type="entry name" value="SepF-like protein"/>
    <property type="match status" value="1"/>
</dbReference>
<evidence type="ECO:0000313" key="7">
    <source>
        <dbReference type="Proteomes" id="UP000253970"/>
    </source>
</evidence>
<keyword evidence="3" id="KW-0131">Cell cycle</keyword>
<keyword evidence="1 6" id="KW-0132">Cell division</keyword>